<dbReference type="Gene3D" id="2.60.120.200">
    <property type="match status" value="1"/>
</dbReference>
<feature type="chain" id="PRO_5047133880" evidence="1">
    <location>
        <begin position="27"/>
        <end position="411"/>
    </location>
</feature>
<evidence type="ECO:0000256" key="1">
    <source>
        <dbReference type="SAM" id="SignalP"/>
    </source>
</evidence>
<evidence type="ECO:0000313" key="3">
    <source>
        <dbReference type="EMBL" id="MBD8000718.1"/>
    </source>
</evidence>
<name>A0ABR8V7H1_9BACT</name>
<dbReference type="InterPro" id="IPR013728">
    <property type="entry name" value="BT_3987-like_N"/>
</dbReference>
<comment type="caution">
    <text evidence="3">The sequence shown here is derived from an EMBL/GenBank/DDBJ whole genome shotgun (WGS) entry which is preliminary data.</text>
</comment>
<dbReference type="InterPro" id="IPR013320">
    <property type="entry name" value="ConA-like_dom_sf"/>
</dbReference>
<dbReference type="Pfam" id="PF13385">
    <property type="entry name" value="Laminin_G_3"/>
    <property type="match status" value="1"/>
</dbReference>
<dbReference type="Gene3D" id="2.60.40.1740">
    <property type="entry name" value="hypothetical protein (bacova_03559)"/>
    <property type="match status" value="1"/>
</dbReference>
<protein>
    <submittedName>
        <fullName evidence="3">DUF1735 domain-containing protein</fullName>
    </submittedName>
</protein>
<sequence length="411" mass="45240">MKLMKLNYIKTLLLSASIAGLGTFTACDNAEYQALDTHAYIDEALSGSSAKLTVQATGESSTTLNIHVSNAVSTDSHFKLVVDPTILDEYNTKNGTSYIAIPEGQYTLPEDIVIKAGNYNAEASIVTLKAFSEEMVYSGEAYALPVRLESTDGNYPVMPNTGTYIILAENIVEFSAPQFIHGANLSSPEYAANPETYSQYTVEVRFQVSDTNNRNRAVFTTSDGENRSVLLRFEDPQSPDEANGWAAHSLVQIQLHNGYVNPSHNFESNKWQHLAVTFDGATYRIYVNGIESGQLACSDPCLKFKGIGWFTDGDGDQSGWWRGCQILVSQVRIWSVARNATQIANSMTQVSPNSTGLEAYWRMDKGTTETRDGRTYTIFEDATGKGHTLETSQPITWVDGILSTDTATDWK</sequence>
<evidence type="ECO:0000259" key="2">
    <source>
        <dbReference type="Pfam" id="PF08522"/>
    </source>
</evidence>
<dbReference type="Proteomes" id="UP000616346">
    <property type="component" value="Unassembled WGS sequence"/>
</dbReference>
<reference evidence="3 4" key="1">
    <citation type="submission" date="2020-08" db="EMBL/GenBank/DDBJ databases">
        <title>A Genomic Blueprint of the Chicken Gut Microbiome.</title>
        <authorList>
            <person name="Gilroy R."/>
            <person name="Ravi A."/>
            <person name="Getino M."/>
            <person name="Pursley I."/>
            <person name="Horton D.L."/>
            <person name="Alikhan N.-F."/>
            <person name="Baker D."/>
            <person name="Gharbi K."/>
            <person name="Hall N."/>
            <person name="Watson M."/>
            <person name="Adriaenssens E.M."/>
            <person name="Foster-Nyarko E."/>
            <person name="Jarju S."/>
            <person name="Secka A."/>
            <person name="Antonio M."/>
            <person name="Oren A."/>
            <person name="Chaudhuri R."/>
            <person name="La Ragione R.M."/>
            <person name="Hildebrand F."/>
            <person name="Pallen M.J."/>
        </authorList>
    </citation>
    <scope>NUCLEOTIDE SEQUENCE [LARGE SCALE GENOMIC DNA]</scope>
    <source>
        <strain evidence="3 4">Sa1YUN3</strain>
    </source>
</reference>
<organism evidence="3 4">
    <name type="scientific">Phocaeicola faecium</name>
    <dbReference type="NCBI Taxonomy" id="2762213"/>
    <lineage>
        <taxon>Bacteria</taxon>
        <taxon>Pseudomonadati</taxon>
        <taxon>Bacteroidota</taxon>
        <taxon>Bacteroidia</taxon>
        <taxon>Bacteroidales</taxon>
        <taxon>Bacteroidaceae</taxon>
        <taxon>Phocaeicola</taxon>
    </lineage>
</organism>
<keyword evidence="4" id="KW-1185">Reference proteome</keyword>
<gene>
    <name evidence="3" type="ORF">H9626_00550</name>
</gene>
<dbReference type="Pfam" id="PF08522">
    <property type="entry name" value="BT_3987-like_N"/>
    <property type="match status" value="1"/>
</dbReference>
<feature type="signal peptide" evidence="1">
    <location>
        <begin position="1"/>
        <end position="26"/>
    </location>
</feature>
<keyword evidence="1" id="KW-0732">Signal</keyword>
<dbReference type="PROSITE" id="PS51257">
    <property type="entry name" value="PROKAR_LIPOPROTEIN"/>
    <property type="match status" value="1"/>
</dbReference>
<dbReference type="EMBL" id="JACSPQ010000001">
    <property type="protein sequence ID" value="MBD8000718.1"/>
    <property type="molecule type" value="Genomic_DNA"/>
</dbReference>
<feature type="domain" description="BT-3987-like N-terminal" evidence="2">
    <location>
        <begin position="37"/>
        <end position="154"/>
    </location>
</feature>
<dbReference type="RefSeq" id="WP_191709235.1">
    <property type="nucleotide sequence ID" value="NZ_JACSPQ010000001.1"/>
</dbReference>
<dbReference type="SUPFAM" id="SSF49899">
    <property type="entry name" value="Concanavalin A-like lectins/glucanases"/>
    <property type="match status" value="1"/>
</dbReference>
<evidence type="ECO:0000313" key="4">
    <source>
        <dbReference type="Proteomes" id="UP000616346"/>
    </source>
</evidence>
<proteinExistence type="predicted"/>
<accession>A0ABR8V7H1</accession>